<reference evidence="1" key="1">
    <citation type="submission" date="2023-06" db="EMBL/GenBank/DDBJ databases">
        <title>Genomic analysis of the entomopathogenic nematode Steinernema hermaphroditum.</title>
        <authorList>
            <person name="Schwarz E.M."/>
            <person name="Heppert J.K."/>
            <person name="Baniya A."/>
            <person name="Schwartz H.T."/>
            <person name="Tan C.-H."/>
            <person name="Antoshechkin I."/>
            <person name="Sternberg P.W."/>
            <person name="Goodrich-Blair H."/>
            <person name="Dillman A.R."/>
        </authorList>
    </citation>
    <scope>NUCLEOTIDE SEQUENCE</scope>
    <source>
        <strain evidence="1">PS9179</strain>
        <tissue evidence="1">Whole animal</tissue>
    </source>
</reference>
<organism evidence="1 2">
    <name type="scientific">Steinernema hermaphroditum</name>
    <dbReference type="NCBI Taxonomy" id="289476"/>
    <lineage>
        <taxon>Eukaryota</taxon>
        <taxon>Metazoa</taxon>
        <taxon>Ecdysozoa</taxon>
        <taxon>Nematoda</taxon>
        <taxon>Chromadorea</taxon>
        <taxon>Rhabditida</taxon>
        <taxon>Tylenchina</taxon>
        <taxon>Panagrolaimomorpha</taxon>
        <taxon>Strongyloidoidea</taxon>
        <taxon>Steinernematidae</taxon>
        <taxon>Steinernema</taxon>
    </lineage>
</organism>
<evidence type="ECO:0000313" key="1">
    <source>
        <dbReference type="EMBL" id="KAK0406981.1"/>
    </source>
</evidence>
<dbReference type="GO" id="GO:0005681">
    <property type="term" value="C:spliceosomal complex"/>
    <property type="evidence" value="ECO:0007669"/>
    <property type="project" value="InterPro"/>
</dbReference>
<gene>
    <name evidence="1" type="ORF">QR680_018928</name>
</gene>
<dbReference type="EMBL" id="JAUCMV010000004">
    <property type="protein sequence ID" value="KAK0406981.1"/>
    <property type="molecule type" value="Genomic_DNA"/>
</dbReference>
<protein>
    <recommendedName>
        <fullName evidence="3">SKI-interacting protein SKIP SNW domain-containing protein</fullName>
    </recommendedName>
</protein>
<sequence length="107" mass="11622">MPSQASTYRAKREKERDISEKIALGLPDTRAHAGETHKNIDKDIYGSDLDAIISANKFVPRSGFAEAGGKVSSGRGAGSVQFEKEDEDIFGIGNLLKATKEGKMPRR</sequence>
<evidence type="ECO:0008006" key="3">
    <source>
        <dbReference type="Google" id="ProtNLM"/>
    </source>
</evidence>
<evidence type="ECO:0000313" key="2">
    <source>
        <dbReference type="Proteomes" id="UP001175271"/>
    </source>
</evidence>
<dbReference type="InterPro" id="IPR017862">
    <property type="entry name" value="SKI-int_prot_SKIP"/>
</dbReference>
<dbReference type="Proteomes" id="UP001175271">
    <property type="component" value="Unassembled WGS sequence"/>
</dbReference>
<accession>A0AA39LR38</accession>
<name>A0AA39LR38_9BILA</name>
<proteinExistence type="predicted"/>
<dbReference type="GO" id="GO:0000398">
    <property type="term" value="P:mRNA splicing, via spliceosome"/>
    <property type="evidence" value="ECO:0007669"/>
    <property type="project" value="InterPro"/>
</dbReference>
<dbReference type="PANTHER" id="PTHR12096">
    <property type="entry name" value="NUCLEAR PROTEIN SKIP-RELATED"/>
    <property type="match status" value="1"/>
</dbReference>
<comment type="caution">
    <text evidence="1">The sequence shown here is derived from an EMBL/GenBank/DDBJ whole genome shotgun (WGS) entry which is preliminary data.</text>
</comment>
<keyword evidence="2" id="KW-1185">Reference proteome</keyword>
<dbReference type="AlphaFoldDB" id="A0AA39LR38"/>